<dbReference type="InterPro" id="IPR055374">
    <property type="entry name" value="Ribophorin_II_3rd"/>
</dbReference>
<organism evidence="17">
    <name type="scientific">Schizophyllum commune (strain H4-8 / FGSC 9210)</name>
    <name type="common">Split gill fungus</name>
    <dbReference type="NCBI Taxonomy" id="578458"/>
    <lineage>
        <taxon>Eukaryota</taxon>
        <taxon>Fungi</taxon>
        <taxon>Dikarya</taxon>
        <taxon>Basidiomycota</taxon>
        <taxon>Agaricomycotina</taxon>
        <taxon>Agaricomycetes</taxon>
        <taxon>Agaricomycetidae</taxon>
        <taxon>Agaricales</taxon>
        <taxon>Schizophyllaceae</taxon>
        <taxon>Schizophyllum</taxon>
    </lineage>
</organism>
<evidence type="ECO:0000259" key="15">
    <source>
        <dbReference type="Pfam" id="PF25147"/>
    </source>
</evidence>
<comment type="pathway">
    <text evidence="3">Protein modification; protein glycosylation.</text>
</comment>
<proteinExistence type="inferred from homology"/>
<dbReference type="KEGG" id="scm:SCHCO_02640673"/>
<keyword evidence="7" id="KW-0256">Endoplasmic reticulum</keyword>
<dbReference type="RefSeq" id="XP_003027802.1">
    <property type="nucleotide sequence ID" value="XM_003027756.1"/>
</dbReference>
<evidence type="ECO:0000256" key="7">
    <source>
        <dbReference type="ARBA" id="ARBA00022824"/>
    </source>
</evidence>
<comment type="similarity">
    <text evidence="4">Belongs to the SWP1 family.</text>
</comment>
<reference evidence="16 17" key="1">
    <citation type="journal article" date="2010" name="Nat. Biotechnol.">
        <title>Genome sequence of the model mushroom Schizophyllum commune.</title>
        <authorList>
            <person name="Ohm R.A."/>
            <person name="de Jong J.F."/>
            <person name="Lugones L.G."/>
            <person name="Aerts A."/>
            <person name="Kothe E."/>
            <person name="Stajich J.E."/>
            <person name="de Vries R.P."/>
            <person name="Record E."/>
            <person name="Levasseur A."/>
            <person name="Baker S.E."/>
            <person name="Bartholomew K.A."/>
            <person name="Coutinho P.M."/>
            <person name="Erdmann S."/>
            <person name="Fowler T.J."/>
            <person name="Gathman A.C."/>
            <person name="Lombard V."/>
            <person name="Henrissat B."/>
            <person name="Knabe N."/>
            <person name="Kuees U."/>
            <person name="Lilly W.W."/>
            <person name="Lindquist E."/>
            <person name="Lucas S."/>
            <person name="Magnuson J.K."/>
            <person name="Piumi F."/>
            <person name="Raudaskoski M."/>
            <person name="Salamov A."/>
            <person name="Schmutz J."/>
            <person name="Schwarze F.W.M.R."/>
            <person name="vanKuyk P.A."/>
            <person name="Horton J.S."/>
            <person name="Grigoriev I.V."/>
            <person name="Woesten H.A.B."/>
        </authorList>
    </citation>
    <scope>NUCLEOTIDE SEQUENCE [LARGE SCALE GENOMIC DNA]</scope>
    <source>
        <strain evidence="17">H4-8 / FGSC 9210</strain>
    </source>
</reference>
<dbReference type="Proteomes" id="UP000007431">
    <property type="component" value="Unassembled WGS sequence"/>
</dbReference>
<comment type="subcellular location">
    <subcellularLocation>
        <location evidence="2">Endoplasmic reticulum membrane</location>
        <topology evidence="2">Multi-pass membrane protein</topology>
    </subcellularLocation>
</comment>
<feature type="chain" id="PRO_5044203226" description="Ribophorin II" evidence="13">
    <location>
        <begin position="17"/>
        <end position="274"/>
    </location>
</feature>
<feature type="transmembrane region" description="Helical" evidence="12">
    <location>
        <begin position="183"/>
        <end position="206"/>
    </location>
</feature>
<evidence type="ECO:0000313" key="17">
    <source>
        <dbReference type="Proteomes" id="UP000007431"/>
    </source>
</evidence>
<feature type="domain" description="Ribophorin II third" evidence="14">
    <location>
        <begin position="31"/>
        <end position="118"/>
    </location>
</feature>
<dbReference type="STRING" id="578458.D8QH92"/>
<evidence type="ECO:0000256" key="4">
    <source>
        <dbReference type="ARBA" id="ARBA00009038"/>
    </source>
</evidence>
<sequence length="274" mass="29917">MLRFLYVLGLAALSAAAQLTLHSGRFTVTSEAGTQLRSEPISLRHKSMGLVTLSPTDTLKVAFQVLNKETGEGVQPHQVFLRFYDPETQEEGIQPIRVSAGGKAKFELNMAKPPPSLPPTTTNPLAVSLIIGSFEHTGLQAYIFDLVVPPSQPAPVHPDEARFHLLPEIQHTFRPDQKMPPKFISFVASLITLSPWVVLIGLWSLVNPRLPRLASPSILPFTVTLGAFESLLIWYWVDLKLGQVLLYGAGLAVVTLFAGKHALVTISEGRTGKA</sequence>
<evidence type="ECO:0000259" key="14">
    <source>
        <dbReference type="Pfam" id="PF23860"/>
    </source>
</evidence>
<gene>
    <name evidence="16" type="ORF">SCHCODRAFT_61083</name>
</gene>
<evidence type="ECO:0000256" key="12">
    <source>
        <dbReference type="SAM" id="Phobius"/>
    </source>
</evidence>
<evidence type="ECO:0000313" key="16">
    <source>
        <dbReference type="EMBL" id="EFI92899.1"/>
    </source>
</evidence>
<dbReference type="Pfam" id="PF25147">
    <property type="entry name" value="Ribophorin_II_C"/>
    <property type="match status" value="1"/>
</dbReference>
<dbReference type="HOGENOM" id="CLU_051361_1_1_1"/>
<dbReference type="AlphaFoldDB" id="D8QH92"/>
<feature type="transmembrane region" description="Helical" evidence="12">
    <location>
        <begin position="218"/>
        <end position="237"/>
    </location>
</feature>
<feature type="signal peptide" evidence="13">
    <location>
        <begin position="1"/>
        <end position="16"/>
    </location>
</feature>
<keyword evidence="5 12" id="KW-0812">Transmembrane</keyword>
<keyword evidence="9 12" id="KW-0472">Membrane</keyword>
<dbReference type="GO" id="GO:0006487">
    <property type="term" value="P:protein N-linked glycosylation"/>
    <property type="evidence" value="ECO:0007669"/>
    <property type="project" value="TreeGrafter"/>
</dbReference>
<name>D8QH92_SCHCM</name>
<feature type="domain" description="Ribophorin II C-terminal" evidence="15">
    <location>
        <begin position="173"/>
        <end position="270"/>
    </location>
</feature>
<dbReference type="eggNOG" id="KOG2447">
    <property type="taxonomic scope" value="Eukaryota"/>
</dbReference>
<dbReference type="InterPro" id="IPR056790">
    <property type="entry name" value="Ribophorin_II_C"/>
</dbReference>
<evidence type="ECO:0000256" key="2">
    <source>
        <dbReference type="ARBA" id="ARBA00004477"/>
    </source>
</evidence>
<dbReference type="GeneID" id="9596743"/>
<dbReference type="EMBL" id="GL377312">
    <property type="protein sequence ID" value="EFI92899.1"/>
    <property type="molecule type" value="Genomic_DNA"/>
</dbReference>
<comment type="function">
    <text evidence="1">Subunit of the oligosaccharyl transferase (OST) complex that catalyzes the initial transfer of a defined glycan (Glc(3)Man(9)GlcNAc(2) in eukaryotes) from the lipid carrier dolichol-pyrophosphate to an asparagine residue within an Asn-X-Ser/Thr consensus motif in nascent polypeptide chains, the first step in protein N-glycosylation. N-glycosylation occurs cotranslationally and the complex associates with the Sec61 complex at the channel-forming translocon complex that mediates protein translocation across the endoplasmic reticulum (ER). All subunits are required for a maximal enzyme activity.</text>
</comment>
<keyword evidence="6 13" id="KW-0732">Signal</keyword>
<dbReference type="UniPathway" id="UPA00378"/>
<evidence type="ECO:0000256" key="10">
    <source>
        <dbReference type="ARBA" id="ARBA00030078"/>
    </source>
</evidence>
<accession>D8QH92</accession>
<dbReference type="GO" id="GO:0008250">
    <property type="term" value="C:oligosaccharyltransferase complex"/>
    <property type="evidence" value="ECO:0007669"/>
    <property type="project" value="InterPro"/>
</dbReference>
<dbReference type="InterPro" id="IPR008814">
    <property type="entry name" value="Swp1"/>
</dbReference>
<evidence type="ECO:0000256" key="11">
    <source>
        <dbReference type="ARBA" id="ARBA00032139"/>
    </source>
</evidence>
<dbReference type="OrthoDB" id="432292at2759"/>
<dbReference type="VEuPathDB" id="FungiDB:SCHCODRAFT_02640673"/>
<evidence type="ECO:0000256" key="8">
    <source>
        <dbReference type="ARBA" id="ARBA00022989"/>
    </source>
</evidence>
<evidence type="ECO:0000256" key="3">
    <source>
        <dbReference type="ARBA" id="ARBA00004922"/>
    </source>
</evidence>
<dbReference type="PANTHER" id="PTHR12640:SF0">
    <property type="entry name" value="DOLICHYL-DIPHOSPHOOLIGOSACCHARIDE--PROTEIN GLYCOSYLTRANSFERASE SUBUNIT 2"/>
    <property type="match status" value="1"/>
</dbReference>
<evidence type="ECO:0000256" key="5">
    <source>
        <dbReference type="ARBA" id="ARBA00022692"/>
    </source>
</evidence>
<evidence type="ECO:0000256" key="1">
    <source>
        <dbReference type="ARBA" id="ARBA00002791"/>
    </source>
</evidence>
<evidence type="ECO:0000256" key="6">
    <source>
        <dbReference type="ARBA" id="ARBA00022729"/>
    </source>
</evidence>
<dbReference type="InParanoid" id="D8QH92"/>
<dbReference type="OMA" id="VFFMYYT"/>
<feature type="transmembrane region" description="Helical" evidence="12">
    <location>
        <begin position="243"/>
        <end position="263"/>
    </location>
</feature>
<keyword evidence="8 12" id="KW-1133">Transmembrane helix</keyword>
<keyword evidence="17" id="KW-1185">Reference proteome</keyword>
<dbReference type="Pfam" id="PF23860">
    <property type="entry name" value="Ribophorin_II_3rd"/>
    <property type="match status" value="1"/>
</dbReference>
<dbReference type="PANTHER" id="PTHR12640">
    <property type="entry name" value="RIBOPHORIN II"/>
    <property type="match status" value="1"/>
</dbReference>
<evidence type="ECO:0000256" key="13">
    <source>
        <dbReference type="SAM" id="SignalP"/>
    </source>
</evidence>
<evidence type="ECO:0000256" key="9">
    <source>
        <dbReference type="ARBA" id="ARBA00023136"/>
    </source>
</evidence>
<protein>
    <recommendedName>
        <fullName evidence="11">Ribophorin II</fullName>
    </recommendedName>
    <alternativeName>
        <fullName evidence="10">Ribophorin-2</fullName>
    </alternativeName>
</protein>